<dbReference type="InterPro" id="IPR012910">
    <property type="entry name" value="Plug_dom"/>
</dbReference>
<sequence>MLKRLKLVSTLLFLMGVSTGTAYAVAESGITDVKITQQNGSCTGIVKDTTGEIVIGASVVVKGTTNGTITGIDGDFSLNNVKQGDIIQISFVGYKTVEVKWNGQPLNVTLKDDTEMLGEVVVTGYGGQQLRTKVTNSISKVKQESLNVGMHSNPAQALSGAVAGLKVIQSSGSPGATPTIILRGGTNLDGTGSPLVVVDGQLRDSMSDINPEDIESMDVLKDAGATALYGARASNGVILITTKRGKAGFREINFKAKLGLSYARTPYEFLEAGEYIKAMRKAHWDAGHLFQDKDGNTKTYWGNWESYLNGKQPFGTGNNLDQDIYSTQFLNEDNKYLLGRGWQTVTDPITDKEILYKNTDVDKYNLNDPAFSQDYNINMSGGNDRGTYYAGLGYNRQEGVPVNTFYERYSFITNASYKIADWLTSTSSLNYNRANWKNMPGSNGSELNYFGRVRSLPPTVLFEDEEGNMKLGPGTADGNQMYQPDQWWNDNQSDKFTMSQSFKIDILKNLSLTANMNWYYSETYQESFTKDYENTPGNFVRTRSATAYYDRDFRQTYNAVLNYNETFFLDHHVEVMLGMEYYNKYQRGFEAQGQGAPTDDLPDLSLTDKGEGKRTINSWHEKQRILSFFGRLNYDFKDKYLLSFVFRRDGYSSLLGDNRWGFFPGVSAGWIFGREDFIKEAIPVMSFGKLRASYGINGNASGIGAYTLQGSYGSSNSNGSFNYNGNTSYLITGLPNPNLRWEKTATFEVGADLSFFANRLNTNLTYYNRLTSDKYAALSFPTSTGFSSVTNNNGEFRNQGIEIELSGKIIDSKDWTWSASGNIAFNKNKIVSLPDNGMERNRINAFQVYTGNGDEKKWVGGQQEGQEPGILYLYQADGIYRSYDEIPANLVRKYGSRTYYGPEAWNKLTAEQQNATTNFPIQPGDTKFHDVNGDDVIDEFDKVKVGATSPRWTGGFNTTLRWKNFQLYGRFDYALGFWLYENSGIQSTTPWFMGCYQGTYNTPTMYYDTWSESNPNAKYPRYLFADQNGKNNYIASTMFAYRGDYLAIREISLSYSLPESVAKMLKMQRAEVSITGQNLGYITGAKNVGSPEANPKNNGAVGQGYSLPRTILFGVNLTF</sequence>
<accession>J9FL62</accession>
<gene>
    <name evidence="11" type="ORF">EVA_16736</name>
</gene>
<dbReference type="InterPro" id="IPR036942">
    <property type="entry name" value="Beta-barrel_TonB_sf"/>
</dbReference>
<dbReference type="PANTHER" id="PTHR32552">
    <property type="entry name" value="FERRICHROME IRON RECEPTOR-RELATED"/>
    <property type="match status" value="1"/>
</dbReference>
<dbReference type="SUPFAM" id="SSF49464">
    <property type="entry name" value="Carboxypeptidase regulatory domain-like"/>
    <property type="match status" value="1"/>
</dbReference>
<organism evidence="11">
    <name type="scientific">gut metagenome</name>
    <dbReference type="NCBI Taxonomy" id="749906"/>
    <lineage>
        <taxon>unclassified sequences</taxon>
        <taxon>metagenomes</taxon>
        <taxon>organismal metagenomes</taxon>
    </lineage>
</organism>
<dbReference type="NCBIfam" id="TIGR04057">
    <property type="entry name" value="SusC_RagA_signa"/>
    <property type="match status" value="1"/>
</dbReference>
<keyword evidence="4" id="KW-0812">Transmembrane</keyword>
<dbReference type="InterPro" id="IPR023996">
    <property type="entry name" value="TonB-dep_OMP_SusC/RagA"/>
</dbReference>
<evidence type="ECO:0000256" key="1">
    <source>
        <dbReference type="ARBA" id="ARBA00004571"/>
    </source>
</evidence>
<evidence type="ECO:0000256" key="3">
    <source>
        <dbReference type="ARBA" id="ARBA00022496"/>
    </source>
</evidence>
<dbReference type="InterPro" id="IPR039426">
    <property type="entry name" value="TonB-dep_rcpt-like"/>
</dbReference>
<evidence type="ECO:0000256" key="5">
    <source>
        <dbReference type="ARBA" id="ARBA00023004"/>
    </source>
</evidence>
<dbReference type="GO" id="GO:0009279">
    <property type="term" value="C:cell outer membrane"/>
    <property type="evidence" value="ECO:0007669"/>
    <property type="project" value="UniProtKB-SubCell"/>
</dbReference>
<evidence type="ECO:0000256" key="7">
    <source>
        <dbReference type="ARBA" id="ARBA00023077"/>
    </source>
</evidence>
<dbReference type="Gene3D" id="2.40.170.20">
    <property type="entry name" value="TonB-dependent receptor, beta-barrel domain"/>
    <property type="match status" value="1"/>
</dbReference>
<comment type="caution">
    <text evidence="11">The sequence shown here is derived from an EMBL/GenBank/DDBJ whole genome shotgun (WGS) entry which is preliminary data.</text>
</comment>
<keyword evidence="2" id="KW-0813">Transport</keyword>
<dbReference type="InterPro" id="IPR037066">
    <property type="entry name" value="Plug_dom_sf"/>
</dbReference>
<keyword evidence="6" id="KW-0406">Ion transport</keyword>
<dbReference type="InterPro" id="IPR023997">
    <property type="entry name" value="TonB-dep_OMP_SusC/RagA_CS"/>
</dbReference>
<dbReference type="Gene3D" id="2.170.130.10">
    <property type="entry name" value="TonB-dependent receptor, plug domain"/>
    <property type="match status" value="1"/>
</dbReference>
<dbReference type="Pfam" id="PF07715">
    <property type="entry name" value="Plug"/>
    <property type="match status" value="1"/>
</dbReference>
<dbReference type="PANTHER" id="PTHR32552:SF81">
    <property type="entry name" value="TONB-DEPENDENT OUTER MEMBRANE RECEPTOR"/>
    <property type="match status" value="1"/>
</dbReference>
<keyword evidence="8" id="KW-0472">Membrane</keyword>
<name>J9FL62_9ZZZZ</name>
<evidence type="ECO:0000259" key="10">
    <source>
        <dbReference type="Pfam" id="PF07715"/>
    </source>
</evidence>
<keyword evidence="11" id="KW-0675">Receptor</keyword>
<keyword evidence="7" id="KW-0798">TonB box</keyword>
<dbReference type="EMBL" id="AMCI01005964">
    <property type="protein sequence ID" value="EJW95158.1"/>
    <property type="molecule type" value="Genomic_DNA"/>
</dbReference>
<evidence type="ECO:0000256" key="9">
    <source>
        <dbReference type="ARBA" id="ARBA00023237"/>
    </source>
</evidence>
<comment type="subcellular location">
    <subcellularLocation>
        <location evidence="1">Cell outer membrane</location>
        <topology evidence="1">Multi-pass membrane protein</topology>
    </subcellularLocation>
</comment>
<evidence type="ECO:0000256" key="2">
    <source>
        <dbReference type="ARBA" id="ARBA00022448"/>
    </source>
</evidence>
<feature type="domain" description="TonB-dependent receptor plug" evidence="10">
    <location>
        <begin position="133"/>
        <end position="237"/>
    </location>
</feature>
<evidence type="ECO:0000256" key="6">
    <source>
        <dbReference type="ARBA" id="ARBA00023065"/>
    </source>
</evidence>
<keyword evidence="3" id="KW-0410">Iron transport</keyword>
<keyword evidence="5" id="KW-0408">Iron</keyword>
<dbReference type="Gene3D" id="2.60.40.1120">
    <property type="entry name" value="Carboxypeptidase-like, regulatory domain"/>
    <property type="match status" value="1"/>
</dbReference>
<dbReference type="PROSITE" id="PS52016">
    <property type="entry name" value="TONB_DEPENDENT_REC_3"/>
    <property type="match status" value="1"/>
</dbReference>
<protein>
    <submittedName>
        <fullName evidence="11">Secreted protein containing TonB-dependent receptor, plug domain protein</fullName>
    </submittedName>
</protein>
<proteinExistence type="predicted"/>
<dbReference type="Pfam" id="PF13715">
    <property type="entry name" value="CarbopepD_reg_2"/>
    <property type="match status" value="1"/>
</dbReference>
<dbReference type="SUPFAM" id="SSF56935">
    <property type="entry name" value="Porins"/>
    <property type="match status" value="1"/>
</dbReference>
<dbReference type="GO" id="GO:0006826">
    <property type="term" value="P:iron ion transport"/>
    <property type="evidence" value="ECO:0007669"/>
    <property type="project" value="UniProtKB-KW"/>
</dbReference>
<evidence type="ECO:0000256" key="4">
    <source>
        <dbReference type="ARBA" id="ARBA00022692"/>
    </source>
</evidence>
<keyword evidence="9" id="KW-0998">Cell outer membrane</keyword>
<dbReference type="InterPro" id="IPR008969">
    <property type="entry name" value="CarboxyPept-like_regulatory"/>
</dbReference>
<evidence type="ECO:0000313" key="11">
    <source>
        <dbReference type="EMBL" id="EJW95158.1"/>
    </source>
</evidence>
<reference evidence="11" key="1">
    <citation type="journal article" date="2012" name="PLoS ONE">
        <title>Gene sets for utilization of primary and secondary nutrition supplies in the distal gut of endangered iberian lynx.</title>
        <authorList>
            <person name="Alcaide M."/>
            <person name="Messina E."/>
            <person name="Richter M."/>
            <person name="Bargiela R."/>
            <person name="Peplies J."/>
            <person name="Huws S.A."/>
            <person name="Newbold C.J."/>
            <person name="Golyshin P.N."/>
            <person name="Simon M.A."/>
            <person name="Lopez G."/>
            <person name="Yakimov M.M."/>
            <person name="Ferrer M."/>
        </authorList>
    </citation>
    <scope>NUCLEOTIDE SEQUENCE</scope>
</reference>
<evidence type="ECO:0000256" key="8">
    <source>
        <dbReference type="ARBA" id="ARBA00023136"/>
    </source>
</evidence>
<dbReference type="NCBIfam" id="TIGR04056">
    <property type="entry name" value="OMP_RagA_SusC"/>
    <property type="match status" value="1"/>
</dbReference>
<dbReference type="AlphaFoldDB" id="J9FL62"/>